<dbReference type="GO" id="GO:0030488">
    <property type="term" value="P:tRNA methylation"/>
    <property type="evidence" value="ECO:0007669"/>
    <property type="project" value="TreeGrafter"/>
</dbReference>
<dbReference type="PROSITE" id="PS01281">
    <property type="entry name" value="GIDA_2"/>
    <property type="match status" value="1"/>
</dbReference>
<dbReference type="NCBIfam" id="NF003739">
    <property type="entry name" value="PRK05335.1"/>
    <property type="match status" value="1"/>
</dbReference>
<dbReference type="SUPFAM" id="SSF51905">
    <property type="entry name" value="FAD/NAD(P)-binding domain"/>
    <property type="match status" value="1"/>
</dbReference>
<evidence type="ECO:0000256" key="7">
    <source>
        <dbReference type="ARBA" id="ARBA00022827"/>
    </source>
</evidence>
<dbReference type="NCBIfam" id="TIGR00137">
    <property type="entry name" value="gid_trmFO"/>
    <property type="match status" value="1"/>
</dbReference>
<evidence type="ECO:0000256" key="6">
    <source>
        <dbReference type="ARBA" id="ARBA00022694"/>
    </source>
</evidence>
<dbReference type="Gene3D" id="3.50.50.60">
    <property type="entry name" value="FAD/NAD(P)-binding domain"/>
    <property type="match status" value="2"/>
</dbReference>
<keyword evidence="9 10" id="KW-0520">NAD</keyword>
<dbReference type="EC" id="2.1.1.74" evidence="10"/>
<dbReference type="AlphaFoldDB" id="A0A0E4C8R4"/>
<dbReference type="EMBL" id="CGIH01000027">
    <property type="protein sequence ID" value="CFX64196.1"/>
    <property type="molecule type" value="Genomic_DNA"/>
</dbReference>
<dbReference type="GO" id="GO:0047151">
    <property type="term" value="F:tRNA (uracil(54)-C5)-methyltransferase activity, 5,10-methylenetetrahydrofolate-dependent"/>
    <property type="evidence" value="ECO:0007669"/>
    <property type="project" value="UniProtKB-UniRule"/>
</dbReference>
<keyword evidence="5 10" id="KW-0808">Transferase</keyword>
<dbReference type="Proteomes" id="UP000045545">
    <property type="component" value="Unassembled WGS sequence"/>
</dbReference>
<protein>
    <recommendedName>
        <fullName evidence="10">Methylenetetrahydrofolate--tRNA-(uracil-5-)-methyltransferase TrmFO</fullName>
        <ecNumber evidence="10">2.1.1.74</ecNumber>
    </recommendedName>
    <alternativeName>
        <fullName evidence="10">Folate-dependent tRNA (uracil-5-)-methyltransferase</fullName>
    </alternativeName>
    <alternativeName>
        <fullName evidence="10">Folate-dependent tRNA(M-5-U54)-methyltransferase</fullName>
    </alternativeName>
</protein>
<evidence type="ECO:0000256" key="1">
    <source>
        <dbReference type="ARBA" id="ARBA00001974"/>
    </source>
</evidence>
<gene>
    <name evidence="10" type="primary">trmFO</name>
    <name evidence="12" type="ORF">1562</name>
</gene>
<keyword evidence="7 10" id="KW-0274">FAD</keyword>
<dbReference type="GO" id="GO:0005829">
    <property type="term" value="C:cytosol"/>
    <property type="evidence" value="ECO:0007669"/>
    <property type="project" value="TreeGrafter"/>
</dbReference>
<feature type="binding site" evidence="10">
    <location>
        <begin position="8"/>
        <end position="13"/>
    </location>
    <ligand>
        <name>FAD</name>
        <dbReference type="ChEBI" id="CHEBI:57692"/>
    </ligand>
</feature>
<dbReference type="STRING" id="690567.1562"/>
<reference evidence="12 13" key="1">
    <citation type="submission" date="2015-03" db="EMBL/GenBank/DDBJ databases">
        <authorList>
            <person name="Murphy D."/>
        </authorList>
    </citation>
    <scope>NUCLEOTIDE SEQUENCE [LARGE SCALE GENOMIC DNA]</scope>
    <source>
        <strain evidence="12 13">OL-4</strain>
    </source>
</reference>
<evidence type="ECO:0000256" key="10">
    <source>
        <dbReference type="HAMAP-Rule" id="MF_01037"/>
    </source>
</evidence>
<keyword evidence="2 10" id="KW-0963">Cytoplasm</keyword>
<feature type="domain" description="MnmG N-terminal" evidence="11">
    <location>
        <begin position="4"/>
        <end position="366"/>
    </location>
</feature>
<keyword evidence="13" id="KW-1185">Reference proteome</keyword>
<organism evidence="12 13">
    <name type="scientific">Syntrophomonas zehnderi OL-4</name>
    <dbReference type="NCBI Taxonomy" id="690567"/>
    <lineage>
        <taxon>Bacteria</taxon>
        <taxon>Bacillati</taxon>
        <taxon>Bacillota</taxon>
        <taxon>Clostridia</taxon>
        <taxon>Eubacteriales</taxon>
        <taxon>Syntrophomonadaceae</taxon>
        <taxon>Syntrophomonas</taxon>
    </lineage>
</organism>
<dbReference type="InterPro" id="IPR040131">
    <property type="entry name" value="MnmG_N"/>
</dbReference>
<comment type="similarity">
    <text evidence="10">Belongs to the MnmG family. TrmFO subfamily.</text>
</comment>
<evidence type="ECO:0000256" key="3">
    <source>
        <dbReference type="ARBA" id="ARBA00022603"/>
    </source>
</evidence>
<comment type="subcellular location">
    <subcellularLocation>
        <location evidence="10">Cytoplasm</location>
    </subcellularLocation>
</comment>
<dbReference type="InterPro" id="IPR036188">
    <property type="entry name" value="FAD/NAD-bd_sf"/>
</dbReference>
<dbReference type="HAMAP" id="MF_01037">
    <property type="entry name" value="TrmFO"/>
    <property type="match status" value="1"/>
</dbReference>
<dbReference type="PANTHER" id="PTHR11806:SF2">
    <property type="entry name" value="METHYLENETETRAHYDROFOLATE--TRNA-(URACIL-5-)-METHYLTRANSFERASE TRMFO"/>
    <property type="match status" value="1"/>
</dbReference>
<dbReference type="GO" id="GO:0050660">
    <property type="term" value="F:flavin adenine dinucleotide binding"/>
    <property type="evidence" value="ECO:0007669"/>
    <property type="project" value="UniProtKB-UniRule"/>
</dbReference>
<evidence type="ECO:0000313" key="12">
    <source>
        <dbReference type="EMBL" id="CFX64196.1"/>
    </source>
</evidence>
<comment type="catalytic activity">
    <reaction evidence="10">
        <text>uridine(54) in tRNA + (6R)-5,10-methylene-5,6,7,8-tetrahydrofolate + NADH + H(+) = 5-methyluridine(54) in tRNA + (6S)-5,6,7,8-tetrahydrofolate + NAD(+)</text>
        <dbReference type="Rhea" id="RHEA:16873"/>
        <dbReference type="Rhea" id="RHEA-COMP:10167"/>
        <dbReference type="Rhea" id="RHEA-COMP:10193"/>
        <dbReference type="ChEBI" id="CHEBI:15378"/>
        <dbReference type="ChEBI" id="CHEBI:15636"/>
        <dbReference type="ChEBI" id="CHEBI:57453"/>
        <dbReference type="ChEBI" id="CHEBI:57540"/>
        <dbReference type="ChEBI" id="CHEBI:57945"/>
        <dbReference type="ChEBI" id="CHEBI:65315"/>
        <dbReference type="ChEBI" id="CHEBI:74447"/>
        <dbReference type="EC" id="2.1.1.74"/>
    </reaction>
</comment>
<name>A0A0E4C8R4_9FIRM</name>
<dbReference type="OrthoDB" id="9803114at2"/>
<accession>A0A0E4C8R4</accession>
<evidence type="ECO:0000256" key="4">
    <source>
        <dbReference type="ARBA" id="ARBA00022630"/>
    </source>
</evidence>
<dbReference type="PANTHER" id="PTHR11806">
    <property type="entry name" value="GLUCOSE INHIBITED DIVISION PROTEIN A"/>
    <property type="match status" value="1"/>
</dbReference>
<comment type="cofactor">
    <cofactor evidence="1 10">
        <name>FAD</name>
        <dbReference type="ChEBI" id="CHEBI:57692"/>
    </cofactor>
</comment>
<sequence>MEAVNVIGGGLAGSEAAWQIAQAGIKVKLWEMRPVVPTPVHQTDHLAELVCSNSLKSALPDTAQGLLKNEMRILGSLTLACAEEARVPAGSALAVDREIFSSLVTKRLASHPQVEIIRQEVKTIPRGGVNIIATGPLTAGGIFEDMAQLTGADNLYFYDAIAPSVTLNSLNPHKIFRASRYGKGNDDYINCPLNKEEYENFWQSLVDADTAAGHDIDKKMFFDGCMPIEVIARRGIDTLRYGPMRPVGLIDPRTERRAWAVVQLRQENQAGTVYGLVGFQTRLKWGEQDRVFRMIPGLENAEFVRYGVMHRNTYINSPRTMQKTLQYKNDPGIFLAGQITGVEGYMESAATGILAGINAVRYIRNQHPVSLSSYTMLGALVDFICHSNPDDFQPMNANFGILPPLDNKVKDKRLRYQQYVQRSEREMSKFSELYLQ</sequence>
<dbReference type="InterPro" id="IPR020595">
    <property type="entry name" value="MnmG-rel_CS"/>
</dbReference>
<evidence type="ECO:0000256" key="2">
    <source>
        <dbReference type="ARBA" id="ARBA00022490"/>
    </source>
</evidence>
<dbReference type="RefSeq" id="WP_046497364.1">
    <property type="nucleotide sequence ID" value="NZ_CGIH01000027.1"/>
</dbReference>
<keyword evidence="6 10" id="KW-0819">tRNA processing</keyword>
<evidence type="ECO:0000259" key="11">
    <source>
        <dbReference type="Pfam" id="PF01134"/>
    </source>
</evidence>
<evidence type="ECO:0000256" key="5">
    <source>
        <dbReference type="ARBA" id="ARBA00022679"/>
    </source>
</evidence>
<comment type="catalytic activity">
    <reaction evidence="10">
        <text>uridine(54) in tRNA + (6R)-5,10-methylene-5,6,7,8-tetrahydrofolate + NADPH + H(+) = 5-methyluridine(54) in tRNA + (6S)-5,6,7,8-tetrahydrofolate + NADP(+)</text>
        <dbReference type="Rhea" id="RHEA:62372"/>
        <dbReference type="Rhea" id="RHEA-COMP:10167"/>
        <dbReference type="Rhea" id="RHEA-COMP:10193"/>
        <dbReference type="ChEBI" id="CHEBI:15378"/>
        <dbReference type="ChEBI" id="CHEBI:15636"/>
        <dbReference type="ChEBI" id="CHEBI:57453"/>
        <dbReference type="ChEBI" id="CHEBI:57783"/>
        <dbReference type="ChEBI" id="CHEBI:58349"/>
        <dbReference type="ChEBI" id="CHEBI:65315"/>
        <dbReference type="ChEBI" id="CHEBI:74447"/>
        <dbReference type="EC" id="2.1.1.74"/>
    </reaction>
</comment>
<proteinExistence type="inferred from homology"/>
<keyword evidence="8 10" id="KW-0521">NADP</keyword>
<dbReference type="GO" id="GO:0002098">
    <property type="term" value="P:tRNA wobble uridine modification"/>
    <property type="evidence" value="ECO:0007669"/>
    <property type="project" value="TreeGrafter"/>
</dbReference>
<dbReference type="InterPro" id="IPR002218">
    <property type="entry name" value="MnmG-rel"/>
</dbReference>
<dbReference type="InterPro" id="IPR004417">
    <property type="entry name" value="TrmFO"/>
</dbReference>
<keyword evidence="4 10" id="KW-0285">Flavoprotein</keyword>
<comment type="function">
    <text evidence="10">Catalyzes the folate-dependent formation of 5-methyl-uridine at position 54 (M-5-U54) in all tRNAs.</text>
</comment>
<evidence type="ECO:0000313" key="13">
    <source>
        <dbReference type="Proteomes" id="UP000045545"/>
    </source>
</evidence>
<evidence type="ECO:0000256" key="9">
    <source>
        <dbReference type="ARBA" id="ARBA00023027"/>
    </source>
</evidence>
<dbReference type="Pfam" id="PF01134">
    <property type="entry name" value="GIDA"/>
    <property type="match status" value="1"/>
</dbReference>
<evidence type="ECO:0000256" key="8">
    <source>
        <dbReference type="ARBA" id="ARBA00022857"/>
    </source>
</evidence>
<keyword evidence="3 10" id="KW-0489">Methyltransferase</keyword>